<reference evidence="1 2" key="1">
    <citation type="submission" date="2018-10" db="EMBL/GenBank/DDBJ databases">
        <title>Sequencing the genomes of 1000 actinobacteria strains.</title>
        <authorList>
            <person name="Klenk H.-P."/>
        </authorList>
    </citation>
    <scope>NUCLEOTIDE SEQUENCE [LARGE SCALE GENOMIC DNA]</scope>
    <source>
        <strain evidence="1 2">DSM 44343</strain>
    </source>
</reference>
<proteinExistence type="predicted"/>
<dbReference type="InterPro" id="IPR010982">
    <property type="entry name" value="Lambda_DNA-bd_dom_sf"/>
</dbReference>
<dbReference type="EMBL" id="RBKV01000001">
    <property type="protein sequence ID" value="RKR93235.1"/>
    <property type="molecule type" value="Genomic_DNA"/>
</dbReference>
<gene>
    <name evidence="1" type="ORF">DFJ75_0013</name>
</gene>
<protein>
    <submittedName>
        <fullName evidence="1">Uncharacterized protein</fullName>
    </submittedName>
</protein>
<dbReference type="Proteomes" id="UP000274762">
    <property type="component" value="Unassembled WGS sequence"/>
</dbReference>
<sequence length="150" mass="17078">MATKWYWTWHYYRMRNRDEVSEFAIELNKLCAIRWPGGSRTANAEIADWVTAETGRNIDRQFVWRIRKGRVMKVDGAVRDAICSFFGVSKDHFSNNPRTLGEEVQAAIEETGLQVAGLRADQLSSTGRAELATLLREVSRVLEAEKSVGQ</sequence>
<accession>A0A315S6M4</accession>
<name>A0A315S6M4_WILMA</name>
<comment type="caution">
    <text evidence="1">The sequence shown here is derived from an EMBL/GenBank/DDBJ whole genome shotgun (WGS) entry which is preliminary data.</text>
</comment>
<evidence type="ECO:0000313" key="1">
    <source>
        <dbReference type="EMBL" id="RKR93235.1"/>
    </source>
</evidence>
<dbReference type="Gene3D" id="1.10.260.40">
    <property type="entry name" value="lambda repressor-like DNA-binding domains"/>
    <property type="match status" value="1"/>
</dbReference>
<evidence type="ECO:0000313" key="2">
    <source>
        <dbReference type="Proteomes" id="UP000274762"/>
    </source>
</evidence>
<accession>A0A495JXM4</accession>
<organism evidence="1 2">
    <name type="scientific">Williamsia marianensis</name>
    <dbReference type="NCBI Taxonomy" id="85044"/>
    <lineage>
        <taxon>Bacteria</taxon>
        <taxon>Bacillati</taxon>
        <taxon>Actinomycetota</taxon>
        <taxon>Actinomycetes</taxon>
        <taxon>Mycobacteriales</taxon>
        <taxon>Nocardiaceae</taxon>
        <taxon>Williamsia</taxon>
    </lineage>
</organism>
<dbReference type="GO" id="GO:0003677">
    <property type="term" value="F:DNA binding"/>
    <property type="evidence" value="ECO:0007669"/>
    <property type="project" value="InterPro"/>
</dbReference>
<dbReference type="AlphaFoldDB" id="A0A315S6M4"/>